<dbReference type="SUPFAM" id="SSF49503">
    <property type="entry name" value="Cupredoxins"/>
    <property type="match status" value="1"/>
</dbReference>
<organism evidence="1 2">
    <name type="scientific">Pedococcus aerophilus</name>
    <dbReference type="NCBI Taxonomy" id="436356"/>
    <lineage>
        <taxon>Bacteria</taxon>
        <taxon>Bacillati</taxon>
        <taxon>Actinomycetota</taxon>
        <taxon>Actinomycetes</taxon>
        <taxon>Micrococcales</taxon>
        <taxon>Intrasporangiaceae</taxon>
        <taxon>Pedococcus</taxon>
    </lineage>
</organism>
<comment type="caution">
    <text evidence="1">The sequence shown here is derived from an EMBL/GenBank/DDBJ whole genome shotgun (WGS) entry which is preliminary data.</text>
</comment>
<proteinExistence type="predicted"/>
<gene>
    <name evidence="1" type="ORF">GCM10009867_34630</name>
</gene>
<dbReference type="Gene3D" id="2.60.40.420">
    <property type="entry name" value="Cupredoxins - blue copper proteins"/>
    <property type="match status" value="1"/>
</dbReference>
<dbReference type="EMBL" id="BAAARN010000005">
    <property type="protein sequence ID" value="GAA2739269.1"/>
    <property type="molecule type" value="Genomic_DNA"/>
</dbReference>
<keyword evidence="2" id="KW-1185">Reference proteome</keyword>
<accession>A0ABN3UVS6</accession>
<evidence type="ECO:0000313" key="2">
    <source>
        <dbReference type="Proteomes" id="UP001501326"/>
    </source>
</evidence>
<evidence type="ECO:0000313" key="1">
    <source>
        <dbReference type="EMBL" id="GAA2739269.1"/>
    </source>
</evidence>
<name>A0ABN3UVS6_9MICO</name>
<evidence type="ECO:0008006" key="3">
    <source>
        <dbReference type="Google" id="ProtNLM"/>
    </source>
</evidence>
<dbReference type="InterPro" id="IPR008972">
    <property type="entry name" value="Cupredoxin"/>
</dbReference>
<protein>
    <recommendedName>
        <fullName evidence="3">EfeO-type cupredoxin-like domain-containing protein</fullName>
    </recommendedName>
</protein>
<sequence length="79" mass="8442">MDGKDVSPAPRTVDLAVGETLTLVVTSDHDDELHVHGFEVEGALVAGKPTSVTLTGKEPGVYEVETHEPPLRLLKIAVR</sequence>
<reference evidence="1 2" key="1">
    <citation type="journal article" date="2019" name="Int. J. Syst. Evol. Microbiol.">
        <title>The Global Catalogue of Microorganisms (GCM) 10K type strain sequencing project: providing services to taxonomists for standard genome sequencing and annotation.</title>
        <authorList>
            <consortium name="The Broad Institute Genomics Platform"/>
            <consortium name="The Broad Institute Genome Sequencing Center for Infectious Disease"/>
            <person name="Wu L."/>
            <person name="Ma J."/>
        </authorList>
    </citation>
    <scope>NUCLEOTIDE SEQUENCE [LARGE SCALE GENOMIC DNA]</scope>
    <source>
        <strain evidence="1 2">JCM 16378</strain>
    </source>
</reference>
<dbReference type="Proteomes" id="UP001501326">
    <property type="component" value="Unassembled WGS sequence"/>
</dbReference>